<dbReference type="InParanoid" id="A0A2P5EDY9"/>
<organism evidence="1 2">
    <name type="scientific">Trema orientale</name>
    <name type="common">Charcoal tree</name>
    <name type="synonym">Celtis orientalis</name>
    <dbReference type="NCBI Taxonomy" id="63057"/>
    <lineage>
        <taxon>Eukaryota</taxon>
        <taxon>Viridiplantae</taxon>
        <taxon>Streptophyta</taxon>
        <taxon>Embryophyta</taxon>
        <taxon>Tracheophyta</taxon>
        <taxon>Spermatophyta</taxon>
        <taxon>Magnoliopsida</taxon>
        <taxon>eudicotyledons</taxon>
        <taxon>Gunneridae</taxon>
        <taxon>Pentapetalae</taxon>
        <taxon>rosids</taxon>
        <taxon>fabids</taxon>
        <taxon>Rosales</taxon>
        <taxon>Cannabaceae</taxon>
        <taxon>Trema</taxon>
    </lineage>
</organism>
<proteinExistence type="predicted"/>
<evidence type="ECO:0000313" key="2">
    <source>
        <dbReference type="Proteomes" id="UP000237000"/>
    </source>
</evidence>
<reference evidence="2" key="1">
    <citation type="submission" date="2016-06" db="EMBL/GenBank/DDBJ databases">
        <title>Parallel loss of symbiosis genes in relatives of nitrogen-fixing non-legume Parasponia.</title>
        <authorList>
            <person name="Van Velzen R."/>
            <person name="Holmer R."/>
            <person name="Bu F."/>
            <person name="Rutten L."/>
            <person name="Van Zeijl A."/>
            <person name="Liu W."/>
            <person name="Santuari L."/>
            <person name="Cao Q."/>
            <person name="Sharma T."/>
            <person name="Shen D."/>
            <person name="Roswanjaya Y."/>
            <person name="Wardhani T."/>
            <person name="Kalhor M.S."/>
            <person name="Jansen J."/>
            <person name="Van den Hoogen J."/>
            <person name="Gungor B."/>
            <person name="Hartog M."/>
            <person name="Hontelez J."/>
            <person name="Verver J."/>
            <person name="Yang W.-C."/>
            <person name="Schijlen E."/>
            <person name="Repin R."/>
            <person name="Schilthuizen M."/>
            <person name="Schranz E."/>
            <person name="Heidstra R."/>
            <person name="Miyata K."/>
            <person name="Fedorova E."/>
            <person name="Kohlen W."/>
            <person name="Bisseling T."/>
            <person name="Smit S."/>
            <person name="Geurts R."/>
        </authorList>
    </citation>
    <scope>NUCLEOTIDE SEQUENCE [LARGE SCALE GENOMIC DNA]</scope>
    <source>
        <strain evidence="2">cv. RG33-2</strain>
    </source>
</reference>
<accession>A0A2P5EDY9</accession>
<gene>
    <name evidence="1" type="ORF">TorRG33x02_205490</name>
</gene>
<dbReference type="Proteomes" id="UP000237000">
    <property type="component" value="Unassembled WGS sequence"/>
</dbReference>
<comment type="caution">
    <text evidence="1">The sequence shown here is derived from an EMBL/GenBank/DDBJ whole genome shotgun (WGS) entry which is preliminary data.</text>
</comment>
<dbReference type="OrthoDB" id="10363026at2759"/>
<name>A0A2P5EDY9_TREOI</name>
<protein>
    <submittedName>
        <fullName evidence="1">Uncharacterized protein</fullName>
    </submittedName>
</protein>
<evidence type="ECO:0000313" key="1">
    <source>
        <dbReference type="EMBL" id="PON83743.1"/>
    </source>
</evidence>
<dbReference type="EMBL" id="JXTC01000174">
    <property type="protein sequence ID" value="PON83743.1"/>
    <property type="molecule type" value="Genomic_DNA"/>
</dbReference>
<sequence length="214" mass="23302">MQFPLVSFPPPIGMFDTFPPRLLSKIPTACIPGQPLLQRLSSPVSIVCTTFEINPSPFPSLETAGSSTPLLCFLFRFRLLLLPLMDLPSPTFPHALSPKPEMEFRCNVNPSSPTWLSVIPLCAMQFPLASFPLTTGMFDSSPPRLLSEIPTAAFSGQSLPQRLSSPISPADIICPTFEINANPFASTATAGSSTPPLCFLFHFRLLLLPLMDLP</sequence>
<dbReference type="AlphaFoldDB" id="A0A2P5EDY9"/>
<keyword evidence="2" id="KW-1185">Reference proteome</keyword>